<sequence length="93" mass="10315">MATTEVTDNTELHRFEITADGEPAGYAEYVLTDGRIEFTHTVVDDAFEGKGIGGTLVKEALHQARERGLKVTPTCEFVKSYIERHPDYADLLG</sequence>
<dbReference type="CDD" id="cd04301">
    <property type="entry name" value="NAT_SF"/>
    <property type="match status" value="1"/>
</dbReference>
<dbReference type="OrthoDB" id="5405911at2"/>
<dbReference type="PROSITE" id="PS51186">
    <property type="entry name" value="GNAT"/>
    <property type="match status" value="1"/>
</dbReference>
<dbReference type="InterPro" id="IPR031165">
    <property type="entry name" value="GNAT_YJDJ"/>
</dbReference>
<dbReference type="Gene3D" id="3.40.630.30">
    <property type="match status" value="1"/>
</dbReference>
<dbReference type="InterPro" id="IPR000182">
    <property type="entry name" value="GNAT_dom"/>
</dbReference>
<dbReference type="AlphaFoldDB" id="A0A1H0FCM8"/>
<dbReference type="InterPro" id="IPR016181">
    <property type="entry name" value="Acyl_CoA_acyltransferase"/>
</dbReference>
<dbReference type="Pfam" id="PF14542">
    <property type="entry name" value="Acetyltransf_CG"/>
    <property type="match status" value="1"/>
</dbReference>
<evidence type="ECO:0000313" key="3">
    <source>
        <dbReference type="EMBL" id="SDN92448.1"/>
    </source>
</evidence>
<dbReference type="PROSITE" id="PS51729">
    <property type="entry name" value="GNAT_YJDJ"/>
    <property type="match status" value="1"/>
</dbReference>
<dbReference type="GO" id="GO:0016747">
    <property type="term" value="F:acyltransferase activity, transferring groups other than amino-acyl groups"/>
    <property type="evidence" value="ECO:0007669"/>
    <property type="project" value="InterPro"/>
</dbReference>
<dbReference type="InterPro" id="IPR045057">
    <property type="entry name" value="Gcn5-rel_NAT"/>
</dbReference>
<dbReference type="SUPFAM" id="SSF55729">
    <property type="entry name" value="Acyl-CoA N-acyltransferases (Nat)"/>
    <property type="match status" value="1"/>
</dbReference>
<feature type="domain" description="N-acetyltransferase" evidence="2">
    <location>
        <begin position="7"/>
        <end position="93"/>
    </location>
</feature>
<dbReference type="EMBL" id="FNIC01000005">
    <property type="protein sequence ID" value="SDN92448.1"/>
    <property type="molecule type" value="Genomic_DNA"/>
</dbReference>
<accession>A0A1H0FCM8</accession>
<evidence type="ECO:0000259" key="1">
    <source>
        <dbReference type="PROSITE" id="PS51186"/>
    </source>
</evidence>
<proteinExistence type="predicted"/>
<organism evidence="3 4">
    <name type="scientific">Nocardioides szechwanensis</name>
    <dbReference type="NCBI Taxonomy" id="1005944"/>
    <lineage>
        <taxon>Bacteria</taxon>
        <taxon>Bacillati</taxon>
        <taxon>Actinomycetota</taxon>
        <taxon>Actinomycetes</taxon>
        <taxon>Propionibacteriales</taxon>
        <taxon>Nocardioidaceae</taxon>
        <taxon>Nocardioides</taxon>
    </lineage>
</organism>
<name>A0A1H0FCM8_9ACTN</name>
<dbReference type="Proteomes" id="UP000199004">
    <property type="component" value="Unassembled WGS sequence"/>
</dbReference>
<protein>
    <submittedName>
        <fullName evidence="3">Uncharacterized protein</fullName>
    </submittedName>
</protein>
<feature type="domain" description="N-acetyltransferase" evidence="1">
    <location>
        <begin position="1"/>
        <end position="93"/>
    </location>
</feature>
<dbReference type="PANTHER" id="PTHR31435:SF10">
    <property type="entry name" value="BSR4717 PROTEIN"/>
    <property type="match status" value="1"/>
</dbReference>
<dbReference type="STRING" id="1005944.SAMN05192576_2997"/>
<reference evidence="3 4" key="1">
    <citation type="submission" date="2016-10" db="EMBL/GenBank/DDBJ databases">
        <authorList>
            <person name="de Groot N.N."/>
        </authorList>
    </citation>
    <scope>NUCLEOTIDE SEQUENCE [LARGE SCALE GENOMIC DNA]</scope>
    <source>
        <strain evidence="3 4">CGMCC 1.11147</strain>
    </source>
</reference>
<gene>
    <name evidence="3" type="ORF">SAMN05192576_2997</name>
</gene>
<dbReference type="RefSeq" id="WP_091025619.1">
    <property type="nucleotide sequence ID" value="NZ_BKAE01000025.1"/>
</dbReference>
<evidence type="ECO:0000313" key="4">
    <source>
        <dbReference type="Proteomes" id="UP000199004"/>
    </source>
</evidence>
<keyword evidence="4" id="KW-1185">Reference proteome</keyword>
<dbReference type="PANTHER" id="PTHR31435">
    <property type="entry name" value="PROTEIN NATD1"/>
    <property type="match status" value="1"/>
</dbReference>
<evidence type="ECO:0000259" key="2">
    <source>
        <dbReference type="PROSITE" id="PS51729"/>
    </source>
</evidence>